<dbReference type="EMBL" id="AC004876">
    <property type="status" value="NOT_ANNOTATED_CDS"/>
    <property type="molecule type" value="Genomic_DNA"/>
</dbReference>
<dbReference type="ChiTaRS" id="AP1S1">
    <property type="organism name" value="human"/>
</dbReference>
<dbReference type="VEuPathDB" id="HostDB:ENSG00000106367"/>
<evidence type="ECO:0000313" key="1">
    <source>
        <dbReference type="Ensembl" id="ENSP00000496332.1"/>
    </source>
</evidence>
<dbReference type="Ensembl" id="ENST00000646950.1">
    <property type="protein sequence ID" value="ENSP00000496332.1"/>
    <property type="gene ID" value="ENSG00000106367.15"/>
</dbReference>
<accession>A0A2R8Y7S3</accession>
<proteinExistence type="predicted"/>
<reference evidence="1 2" key="2">
    <citation type="journal article" date="2003" name="Nature">
        <title>The DNA sequence of human chromosome 7.</title>
        <authorList>
            <person name="Hillier L.W."/>
            <person name="Fulton R.S."/>
            <person name="Fulton L.A."/>
            <person name="Graves T.A."/>
            <person name="Pepin K.H."/>
            <person name="Wagner-McPherson C."/>
            <person name="Layman D."/>
            <person name="Maas J."/>
            <person name="Jaeger S."/>
            <person name="Walker R."/>
            <person name="Wylie K."/>
            <person name="Sekhon M."/>
            <person name="Becker M.C."/>
            <person name="O'Laughlin M.D."/>
            <person name="Schaller M.E."/>
            <person name="Fewell G.A."/>
            <person name="Delehaunty K.D."/>
            <person name="Miner T.L."/>
            <person name="Nash W.E."/>
            <person name="Cordes M."/>
            <person name="Du H."/>
            <person name="Sun H."/>
            <person name="Edwards J."/>
            <person name="Bradshaw-Cordum H."/>
            <person name="Ali J."/>
            <person name="Andrews S."/>
            <person name="Isak A."/>
            <person name="Vanbrunt A."/>
            <person name="Nguyen C."/>
            <person name="Du F."/>
            <person name="Lamar B."/>
            <person name="Courtney L."/>
            <person name="Kalicki J."/>
            <person name="Ozersky P."/>
            <person name="Bielicki L."/>
            <person name="Scott K."/>
            <person name="Holmes A."/>
            <person name="Harkins R."/>
            <person name="Harris A."/>
            <person name="Strong C.M."/>
            <person name="Hou S."/>
            <person name="Tomlinson C."/>
            <person name="Dauphin-Kohlberg S."/>
            <person name="Kozlowicz-Reilly A."/>
            <person name="Leonard S."/>
            <person name="Rohlfing T."/>
            <person name="Rock S.M."/>
            <person name="Tin-Wollam A.M."/>
            <person name="Abbott A."/>
            <person name="Minx P."/>
            <person name="Maupin R."/>
            <person name="Strowmatt C."/>
            <person name="Latreille P."/>
            <person name="Miller N."/>
            <person name="Johnson D."/>
            <person name="Murray J."/>
            <person name="Woessner J.P."/>
            <person name="Wendl M.C."/>
            <person name="Yang S.P."/>
            <person name="Schultz B.R."/>
            <person name="Wallis J.W."/>
            <person name="Spieth J."/>
            <person name="Bieri T.A."/>
            <person name="Nelson J.O."/>
            <person name="Berkowicz N."/>
            <person name="Wohldmann P.E."/>
            <person name="Cook L.L."/>
            <person name="Hickenbotham M.T."/>
            <person name="Eldred J."/>
            <person name="Williams D."/>
            <person name="Bedell J.A."/>
            <person name="Mardis E.R."/>
            <person name="Clifton S.W."/>
            <person name="Chissoe S.L."/>
            <person name="Marra M.A."/>
            <person name="Raymond C."/>
            <person name="Haugen E."/>
            <person name="Gillett W."/>
            <person name="Zhou Y."/>
            <person name="James R."/>
            <person name="Phelps K."/>
            <person name="Iadanoto S."/>
            <person name="Bubb K."/>
            <person name="Simms E."/>
            <person name="Levy R."/>
            <person name="Clendenning J."/>
            <person name="Kaul R."/>
            <person name="Kent W.J."/>
            <person name="Furey T.S."/>
            <person name="Baertsch R.A."/>
            <person name="Brent M.R."/>
            <person name="Keibler E."/>
            <person name="Flicek P."/>
            <person name="Bork P."/>
            <person name="Suyama M."/>
            <person name="Bailey J.A."/>
            <person name="Portnoy M.E."/>
            <person name="Torrents D."/>
            <person name="Chinwalla A.T."/>
            <person name="Gish W.R."/>
            <person name="Eddy S.R."/>
            <person name="McPherson J.D."/>
            <person name="Olson M.V."/>
            <person name="Eichler E.E."/>
            <person name="Green E.D."/>
            <person name="Waterston R.H."/>
            <person name="Wilson R.K."/>
        </authorList>
    </citation>
    <scope>NUCLEOTIDE SEQUENCE [LARGE SCALE GENOMIC DNA]</scope>
</reference>
<reference evidence="1 2" key="1">
    <citation type="journal article" date="2001" name="Nature">
        <title>Initial sequencing and analysis of the human genome.</title>
        <authorList>
            <consortium name="International Human Genome Sequencing Consortium"/>
            <person name="Lander E.S."/>
            <person name="Linton L.M."/>
            <person name="Birren B."/>
            <person name="Nusbaum C."/>
            <person name="Zody M.C."/>
            <person name="Baldwin J."/>
            <person name="Devon K."/>
            <person name="Dewar K."/>
            <person name="Doyle M."/>
            <person name="FitzHugh W."/>
            <person name="Funke R."/>
            <person name="Gage D."/>
            <person name="Harris K."/>
            <person name="Heaford A."/>
            <person name="Howland J."/>
            <person name="Kann L."/>
            <person name="Lehoczky J."/>
            <person name="LeVine R."/>
            <person name="McEwan P."/>
            <person name="McKernan K."/>
            <person name="Meldrim J."/>
            <person name="Mesirov J.P."/>
            <person name="Miranda C."/>
            <person name="Morris W."/>
            <person name="Naylor J."/>
            <person name="Raymond C."/>
            <person name="Rosetti M."/>
            <person name="Santos R."/>
            <person name="Sheridan A."/>
            <person name="Sougnez C."/>
            <person name="Stange-Thomann N."/>
            <person name="Stojanovic N."/>
            <person name="Subramanian A."/>
            <person name="Wyman D."/>
            <person name="Rogers J."/>
            <person name="Sulston J."/>
            <person name="Ainscough R."/>
            <person name="Beck S."/>
            <person name="Bentley D."/>
            <person name="Burton J."/>
            <person name="Clee C."/>
            <person name="Carter N."/>
            <person name="Coulson A."/>
            <person name="Deadman R."/>
            <person name="Deloukas P."/>
            <person name="Dunham A."/>
            <person name="Dunham I."/>
            <person name="Durbin R."/>
            <person name="French L."/>
            <person name="Grafham D."/>
            <person name="Gregory S."/>
            <person name="Hubbard T."/>
            <person name="Humphray S."/>
            <person name="Hunt A."/>
            <person name="Jones M."/>
            <person name="Lloyd C."/>
            <person name="McMurray A."/>
            <person name="Matthews L."/>
            <person name="Mercer S."/>
            <person name="Milne S."/>
            <person name="Mullikin J.C."/>
            <person name="Mungall A."/>
            <person name="Plumb R."/>
            <person name="Ross M."/>
            <person name="Shownkeen R."/>
            <person name="Sims S."/>
            <person name="Waterston R.H."/>
            <person name="Wilson R.K."/>
            <person name="Hillier L.W."/>
            <person name="McPherson J.D."/>
            <person name="Marra M.A."/>
            <person name="Mardis E.R."/>
            <person name="Fulton L.A."/>
            <person name="Chinwalla A.T."/>
            <person name="Pepin K.H."/>
            <person name="Gish W.R."/>
            <person name="Chissoe S.L."/>
            <person name="Wendl M.C."/>
            <person name="Delehaunty K.D."/>
            <person name="Miner T.L."/>
            <person name="Delehaunty A."/>
            <person name="Kramer J.B."/>
            <person name="Cook L.L."/>
            <person name="Fulton R.S."/>
            <person name="Johnson D.L."/>
            <person name="Minx P.J."/>
            <person name="Clifton S.W."/>
            <person name="Hawkins T."/>
            <person name="Branscomb E."/>
            <person name="Predki P."/>
            <person name="Richardson P."/>
            <person name="Wenning S."/>
            <person name="Slezak T."/>
            <person name="Doggett N."/>
            <person name="Cheng J.F."/>
            <person name="Olsen A."/>
            <person name="Lucas S."/>
            <person name="Elkin C."/>
            <person name="Uberbacher E."/>
            <person name="Frazier M."/>
            <person name="Gibbs R.A."/>
            <person name="Muzny D.M."/>
            <person name="Scherer S.E."/>
            <person name="Bouck J.B."/>
            <person name="Sodergren E.J."/>
            <person name="Worley K.C."/>
            <person name="Rives C.M."/>
            <person name="Gorrell J.H."/>
            <person name="Metzker M.L."/>
            <person name="Naylor S.L."/>
            <person name="Kucherlapati R.S."/>
            <person name="Nelson D.L."/>
            <person name="Weinstock G.M."/>
            <person name="Sakaki Y."/>
            <person name="Fujiyama A."/>
            <person name="Hattori M."/>
            <person name="Yada T."/>
            <person name="Toyoda A."/>
            <person name="Itoh T."/>
            <person name="Kawagoe C."/>
            <person name="Watanabe H."/>
            <person name="Totoki Y."/>
            <person name="Taylor T."/>
            <person name="Weissenbach J."/>
            <person name="Heilig R."/>
            <person name="Saurin W."/>
            <person name="Artiguenave F."/>
            <person name="Brottier P."/>
            <person name="Bruls T."/>
            <person name="Pelletier E."/>
            <person name="Robert C."/>
            <person name="Wincker P."/>
            <person name="Smith D.R."/>
            <person name="Doucette-Stamm L."/>
            <person name="Rubenfield M."/>
            <person name="Weinstock K."/>
            <person name="Lee H.M."/>
            <person name="Dubois J."/>
            <person name="Rosenthal A."/>
            <person name="Platzer M."/>
            <person name="Nyakatura G."/>
            <person name="Taudien S."/>
            <person name="Rump A."/>
            <person name="Yang H."/>
            <person name="Yu J."/>
            <person name="Wang J."/>
            <person name="Huang G."/>
            <person name="Gu J."/>
            <person name="Hood L."/>
            <person name="Rowen L."/>
            <person name="Madan A."/>
            <person name="Qin S."/>
            <person name="Davis R.W."/>
            <person name="Federspiel N.A."/>
            <person name="Abola A.P."/>
            <person name="Proctor M.J."/>
            <person name="Myers R.M."/>
            <person name="Schmutz J."/>
            <person name="Dickson M."/>
            <person name="Grimwood J."/>
            <person name="Cox D.R."/>
            <person name="Olson M.V."/>
            <person name="Kaul R."/>
            <person name="Raymond C."/>
            <person name="Shimizu N."/>
            <person name="Kawasaki K."/>
            <person name="Minoshima S."/>
            <person name="Evans G.A."/>
            <person name="Athanasiou M."/>
            <person name="Schultz R."/>
            <person name="Roe B.A."/>
            <person name="Chen F."/>
            <person name="Pan H."/>
            <person name="Ramser J."/>
            <person name="Lehrach H."/>
            <person name="Reinhardt R."/>
            <person name="McCombie W.R."/>
            <person name="de la Bastide M."/>
            <person name="Dedhia N."/>
            <person name="Blocker H."/>
            <person name="Hornischer K."/>
            <person name="Nordsiek G."/>
            <person name="Agarwala R."/>
            <person name="Aravind L."/>
            <person name="Bailey J.A."/>
            <person name="Bateman A."/>
            <person name="Batzoglou S."/>
            <person name="Birney E."/>
            <person name="Bork P."/>
            <person name="Brown D.G."/>
            <person name="Burge C.B."/>
            <person name="Cerutti L."/>
            <person name="Chen H.C."/>
            <person name="Church D."/>
            <person name="Clamp M."/>
            <person name="Copley R.R."/>
            <person name="Doerks T."/>
            <person name="Eddy S.R."/>
            <person name="Eichler E.E."/>
            <person name="Furey T.S."/>
            <person name="Galagan J."/>
            <person name="Gilbert J.G."/>
            <person name="Harmon C."/>
            <person name="Hayashizaki Y."/>
            <person name="Haussler D."/>
            <person name="Hermjakob H."/>
            <person name="Hokamp K."/>
            <person name="Jang W."/>
            <person name="Johnson L.S."/>
            <person name="Jones T.A."/>
            <person name="Kasif S."/>
            <person name="Kaspryzk A."/>
            <person name="Kennedy S."/>
            <person name="Kent W.J."/>
            <person name="Kitts P."/>
            <person name="Koonin E.V."/>
            <person name="Korf I."/>
            <person name="Kulp D."/>
            <person name="Lancet D."/>
            <person name="Lowe T.M."/>
            <person name="McLysaght A."/>
            <person name="Mikkelsen T."/>
            <person name="Moran J.V."/>
            <person name="Mulder N."/>
            <person name="Pollara V.J."/>
            <person name="Ponting C.P."/>
            <person name="Schuler G."/>
            <person name="Schultz J."/>
            <person name="Slater G."/>
            <person name="Smit A.F."/>
            <person name="Stupka E."/>
            <person name="Szustakowski J."/>
            <person name="Thierry-Mieg D."/>
            <person name="Thierry-Mieg J."/>
            <person name="Wagner L."/>
            <person name="Wallis J."/>
            <person name="Wheeler R."/>
            <person name="Williams A."/>
            <person name="Wolf Y.I."/>
            <person name="Wolfe K.H."/>
            <person name="Yang S.P."/>
            <person name="Yeh R.F."/>
            <person name="Collins F."/>
            <person name="Guyer M.S."/>
            <person name="Peterson J."/>
            <person name="Felsenfeld A."/>
            <person name="Wetterstrand K.A."/>
            <person name="Patrinos A."/>
            <person name="Morgan M.J."/>
            <person name="de Jong P."/>
            <person name="Catanese J.J."/>
            <person name="Osoegawa K."/>
            <person name="Shizuya H."/>
            <person name="Choi S."/>
            <person name="Chen Y.J."/>
        </authorList>
    </citation>
    <scope>NUCLEOTIDE SEQUENCE [LARGE SCALE GENOMIC DNA]</scope>
</reference>
<dbReference type="Proteomes" id="UP000005640">
    <property type="component" value="Chromosome 7"/>
</dbReference>
<reference evidence="1 2" key="3">
    <citation type="journal article" date="2004" name="Nature">
        <title>Finishing the euchromatic sequence of the human genome.</title>
        <authorList>
            <consortium name="International Human Genome Sequencing Consortium"/>
        </authorList>
    </citation>
    <scope>NUCLEOTIDE SEQUENCE [LARGE SCALE GENOMIC DNA]</scope>
</reference>
<dbReference type="ExpressionAtlas" id="A0A2R8Y7S3">
    <property type="expression patterns" value="baseline and differential"/>
</dbReference>
<organism evidence="1 2">
    <name type="scientific">Homo sapiens</name>
    <name type="common">Human</name>
    <dbReference type="NCBI Taxonomy" id="9606"/>
    <lineage>
        <taxon>Eukaryota</taxon>
        <taxon>Metazoa</taxon>
        <taxon>Chordata</taxon>
        <taxon>Craniata</taxon>
        <taxon>Vertebrata</taxon>
        <taxon>Euteleostomi</taxon>
        <taxon>Mammalia</taxon>
        <taxon>Eutheria</taxon>
        <taxon>Euarchontoglires</taxon>
        <taxon>Primates</taxon>
        <taxon>Haplorrhini</taxon>
        <taxon>Catarrhini</taxon>
        <taxon>Hominidae</taxon>
        <taxon>Homo</taxon>
    </lineage>
</organism>
<dbReference type="OpenTargets" id="ENSG00000106367"/>
<protein>
    <submittedName>
        <fullName evidence="1">Adaptor related protein complex 1 subunit sigma 1</fullName>
    </submittedName>
</protein>
<sequence length="35" mass="3872">MSQDLNPADRLRSSDFPLLVETPSLESKGLDVGRK</sequence>
<dbReference type="OrthoDB" id="371463at2759"/>
<dbReference type="SMR" id="A0A2R8Y7S3"/>
<dbReference type="Ensembl" id="ENST00000646950.1">
    <property type="protein sequence ID" value="ENSP00000496332.1"/>
    <property type="gene ID" value="ENSG00000106367.16"/>
</dbReference>
<gene>
    <name evidence="1" type="primary">AP1S1</name>
</gene>
<dbReference type="Bgee" id="ENSG00000106367">
    <property type="expression patterns" value="Expressed in cortical plate and 175 other cell types or tissues"/>
</dbReference>
<evidence type="ECO:0000313" key="2">
    <source>
        <dbReference type="Proteomes" id="UP000005640"/>
    </source>
</evidence>
<reference evidence="1" key="5">
    <citation type="submission" date="2025-09" db="UniProtKB">
        <authorList>
            <consortium name="Ensembl"/>
        </authorList>
    </citation>
    <scope>IDENTIFICATION</scope>
</reference>
<reference evidence="1" key="4">
    <citation type="submission" date="2025-08" db="UniProtKB">
        <authorList>
            <consortium name="Ensembl"/>
        </authorList>
    </citation>
    <scope>IDENTIFICATION</scope>
</reference>
<dbReference type="HGNC" id="HGNC:559">
    <property type="gene designation" value="AP1S1"/>
</dbReference>
<dbReference type="AlphaFoldDB" id="A0A2R8Y7S3"/>
<keyword evidence="2" id="KW-1185">Reference proteome</keyword>
<name>A0A2R8Y7S3_HUMAN</name>
<dbReference type="GeneTree" id="ENSGT00970000193372"/>